<feature type="region of interest" description="Disordered" evidence="1">
    <location>
        <begin position="593"/>
        <end position="613"/>
    </location>
</feature>
<dbReference type="OMA" id="QLHGIYD"/>
<feature type="compositionally biased region" description="Basic and acidic residues" evidence="1">
    <location>
        <begin position="438"/>
        <end position="459"/>
    </location>
</feature>
<evidence type="ECO:0000313" key="3">
    <source>
        <dbReference type="Proteomes" id="UP000694546"/>
    </source>
</evidence>
<dbReference type="GeneTree" id="ENSGT00390000009453"/>
<gene>
    <name evidence="2" type="primary">prc1b</name>
</gene>
<dbReference type="GO" id="GO:0051256">
    <property type="term" value="P:mitotic spindle midzone assembly"/>
    <property type="evidence" value="ECO:0007669"/>
    <property type="project" value="TreeGrafter"/>
</dbReference>
<reference evidence="2" key="2">
    <citation type="submission" date="2025-09" db="UniProtKB">
        <authorList>
            <consortium name="Ensembl"/>
        </authorList>
    </citation>
    <scope>IDENTIFICATION</scope>
</reference>
<dbReference type="Pfam" id="PF03999">
    <property type="entry name" value="MAP65_ASE1"/>
    <property type="match status" value="1"/>
</dbReference>
<evidence type="ECO:0000313" key="2">
    <source>
        <dbReference type="Ensembl" id="ENSGMOP00000003634.2"/>
    </source>
</evidence>
<accession>A0A8C4Z0U3</accession>
<dbReference type="AlphaFoldDB" id="A0A8C4Z0U3"/>
<dbReference type="Ensembl" id="ENSGMOT00000003743.2">
    <property type="protein sequence ID" value="ENSGMOP00000003634.2"/>
    <property type="gene ID" value="ENSGMOG00000003427.2"/>
</dbReference>
<organism evidence="2 3">
    <name type="scientific">Gadus morhua</name>
    <name type="common">Atlantic cod</name>
    <dbReference type="NCBI Taxonomy" id="8049"/>
    <lineage>
        <taxon>Eukaryota</taxon>
        <taxon>Metazoa</taxon>
        <taxon>Chordata</taxon>
        <taxon>Craniata</taxon>
        <taxon>Vertebrata</taxon>
        <taxon>Euteleostomi</taxon>
        <taxon>Actinopterygii</taxon>
        <taxon>Neopterygii</taxon>
        <taxon>Teleostei</taxon>
        <taxon>Neoteleostei</taxon>
        <taxon>Acanthomorphata</taxon>
        <taxon>Zeiogadaria</taxon>
        <taxon>Gadariae</taxon>
        <taxon>Gadiformes</taxon>
        <taxon>Gadoidei</taxon>
        <taxon>Gadidae</taxon>
        <taxon>Gadus</taxon>
    </lineage>
</organism>
<keyword evidence="3" id="KW-1185">Reference proteome</keyword>
<dbReference type="PANTHER" id="PTHR19321:SF1">
    <property type="entry name" value="PROTEIN REGULATOR OF CYTOKINESIS 1"/>
    <property type="match status" value="1"/>
</dbReference>
<dbReference type="PANTHER" id="PTHR19321">
    <property type="entry name" value="PROTEIN REGULATOR OF CYTOKINESIS 1 PRC1-RELATED"/>
    <property type="match status" value="1"/>
</dbReference>
<dbReference type="InterPro" id="IPR007145">
    <property type="entry name" value="MAP65_Ase1_PRC1"/>
</dbReference>
<name>A0A8C4Z0U3_GADMO</name>
<dbReference type="Gene3D" id="1.20.58.1520">
    <property type="match status" value="1"/>
</dbReference>
<dbReference type="OrthoDB" id="642895at2759"/>
<dbReference type="GO" id="GO:1990023">
    <property type="term" value="C:mitotic spindle midzone"/>
    <property type="evidence" value="ECO:0007669"/>
    <property type="project" value="TreeGrafter"/>
</dbReference>
<dbReference type="Proteomes" id="UP000694546">
    <property type="component" value="Chromosome 14"/>
</dbReference>
<sequence>MRKSEVLAAESVTCLNKALHHLKDIWEEIGISEDQRLQRTNVVKSHIKSLLDMMVAEEEALKKRLMISIETCRSEMAKLCLELQLPRFEEEAGSTMLQLEKEIRTRVEALVLEKSQRVQQLKALMEQDHDLCDILCSMPYRVNEDSVPSLEQLEGFREHVTNQMAEKGRRHAEFVDIKRQIILCMDDLDQVPETSFEKDIVCEDDEAFCLSRDNITFLKLLLCQLEGHRAENEAQCEIHRERIQRLWDRLQVSQEEREAFSPHMVMSKKRNLDVLQAEAQRLEELKLLNMRNVTEAIRSEIAVFWTKCFLSMDQRQEFVPYYSEDFTEELLGLHDDEIQRLRQHYEDHKALFEGVHQWEESWRLFQDLEKKATDPTRFTNRGGNLLKEEKQRTELSKSLPKLEKKLTSEIEAWESEQGREFLVSGQKFMQYVEEQWESHRVDKENEKQERQLKKSKQTEEDMLYGTSVRTPAKRRLLGTPTANKTRRFNATSSLSSTASNSTSRSVYGISTCRSPAMSRPPLSANKILAPRTPGRIKPPHAGHQRWNRENMIEVKASPVSGALMTPASPKRNTSITSVATTYSEFLKDLVNTESVQASATSPRPLTPKESKTS</sequence>
<dbReference type="GO" id="GO:0008017">
    <property type="term" value="F:microtubule binding"/>
    <property type="evidence" value="ECO:0007669"/>
    <property type="project" value="InterPro"/>
</dbReference>
<feature type="region of interest" description="Disordered" evidence="1">
    <location>
        <begin position="438"/>
        <end position="543"/>
    </location>
</feature>
<evidence type="ECO:0000256" key="1">
    <source>
        <dbReference type="SAM" id="MobiDB-lite"/>
    </source>
</evidence>
<protein>
    <submittedName>
        <fullName evidence="2">Protein regulator of cytokinesis 1b</fullName>
    </submittedName>
</protein>
<feature type="compositionally biased region" description="Polar residues" evidence="1">
    <location>
        <begin position="593"/>
        <end position="603"/>
    </location>
</feature>
<reference evidence="2" key="1">
    <citation type="submission" date="2025-08" db="UniProtKB">
        <authorList>
            <consortium name="Ensembl"/>
        </authorList>
    </citation>
    <scope>IDENTIFICATION</scope>
</reference>
<dbReference type="GO" id="GO:0005737">
    <property type="term" value="C:cytoplasm"/>
    <property type="evidence" value="ECO:0007669"/>
    <property type="project" value="TreeGrafter"/>
</dbReference>
<feature type="compositionally biased region" description="Low complexity" evidence="1">
    <location>
        <begin position="491"/>
        <end position="505"/>
    </location>
</feature>
<proteinExistence type="predicted"/>